<name>A0ABP7I3P2_9ACTN</name>
<organism evidence="3 4">
    <name type="scientific">Sphaerisporangium flaviroseum</name>
    <dbReference type="NCBI Taxonomy" id="509199"/>
    <lineage>
        <taxon>Bacteria</taxon>
        <taxon>Bacillati</taxon>
        <taxon>Actinomycetota</taxon>
        <taxon>Actinomycetes</taxon>
        <taxon>Streptosporangiales</taxon>
        <taxon>Streptosporangiaceae</taxon>
        <taxon>Sphaerisporangium</taxon>
    </lineage>
</organism>
<keyword evidence="4" id="KW-1185">Reference proteome</keyword>
<evidence type="ECO:0000313" key="4">
    <source>
        <dbReference type="Proteomes" id="UP001500888"/>
    </source>
</evidence>
<evidence type="ECO:0008006" key="5">
    <source>
        <dbReference type="Google" id="ProtNLM"/>
    </source>
</evidence>
<sequence>MIKPVADRDSAEWWERVSRHEFVIQACDGCGTLRFPARAYCHRCRGREWHWQPVSPTGHVLSWIVTHQPFLPDTRTPYTVVMITLADAPDCVMVGNWESHEEPVAGRPVQASYTYVDEGLSLIGWRPL</sequence>
<dbReference type="EMBL" id="BAAAZR010000008">
    <property type="protein sequence ID" value="GAA3811041.1"/>
    <property type="molecule type" value="Genomic_DNA"/>
</dbReference>
<dbReference type="Pfam" id="PF01796">
    <property type="entry name" value="OB_ChsH2_C"/>
    <property type="match status" value="1"/>
</dbReference>
<evidence type="ECO:0000259" key="1">
    <source>
        <dbReference type="Pfam" id="PF01796"/>
    </source>
</evidence>
<dbReference type="InterPro" id="IPR052513">
    <property type="entry name" value="Thioester_dehydratase-like"/>
</dbReference>
<reference evidence="4" key="1">
    <citation type="journal article" date="2019" name="Int. J. Syst. Evol. Microbiol.">
        <title>The Global Catalogue of Microorganisms (GCM) 10K type strain sequencing project: providing services to taxonomists for standard genome sequencing and annotation.</title>
        <authorList>
            <consortium name="The Broad Institute Genomics Platform"/>
            <consortium name="The Broad Institute Genome Sequencing Center for Infectious Disease"/>
            <person name="Wu L."/>
            <person name="Ma J."/>
        </authorList>
    </citation>
    <scope>NUCLEOTIDE SEQUENCE [LARGE SCALE GENOMIC DNA]</scope>
    <source>
        <strain evidence="4">JCM 16908</strain>
    </source>
</reference>
<protein>
    <recommendedName>
        <fullName evidence="5">DNA-binding protein</fullName>
    </recommendedName>
</protein>
<dbReference type="RefSeq" id="WP_344940326.1">
    <property type="nucleotide sequence ID" value="NZ_BAAAZR010000008.1"/>
</dbReference>
<gene>
    <name evidence="3" type="ORF">GCM10022226_34380</name>
</gene>
<dbReference type="Proteomes" id="UP001500888">
    <property type="component" value="Unassembled WGS sequence"/>
</dbReference>
<dbReference type="InterPro" id="IPR022002">
    <property type="entry name" value="ChsH2_Znr"/>
</dbReference>
<evidence type="ECO:0000313" key="3">
    <source>
        <dbReference type="EMBL" id="GAA3811041.1"/>
    </source>
</evidence>
<dbReference type="InterPro" id="IPR012340">
    <property type="entry name" value="NA-bd_OB-fold"/>
</dbReference>
<dbReference type="Pfam" id="PF12172">
    <property type="entry name" value="zf-ChsH2"/>
    <property type="match status" value="1"/>
</dbReference>
<evidence type="ECO:0000259" key="2">
    <source>
        <dbReference type="Pfam" id="PF12172"/>
    </source>
</evidence>
<dbReference type="Gene3D" id="6.10.30.10">
    <property type="match status" value="1"/>
</dbReference>
<dbReference type="SUPFAM" id="SSF50249">
    <property type="entry name" value="Nucleic acid-binding proteins"/>
    <property type="match status" value="1"/>
</dbReference>
<feature type="domain" description="ChsH2 rubredoxin-like zinc ribbon" evidence="2">
    <location>
        <begin position="14"/>
        <end position="49"/>
    </location>
</feature>
<dbReference type="PANTHER" id="PTHR34075:SF5">
    <property type="entry name" value="BLR3430 PROTEIN"/>
    <property type="match status" value="1"/>
</dbReference>
<proteinExistence type="predicted"/>
<dbReference type="PANTHER" id="PTHR34075">
    <property type="entry name" value="BLR3430 PROTEIN"/>
    <property type="match status" value="1"/>
</dbReference>
<accession>A0ABP7I3P2</accession>
<comment type="caution">
    <text evidence="3">The sequence shown here is derived from an EMBL/GenBank/DDBJ whole genome shotgun (WGS) entry which is preliminary data.</text>
</comment>
<feature type="domain" description="ChsH2 C-terminal OB-fold" evidence="1">
    <location>
        <begin position="51"/>
        <end position="112"/>
    </location>
</feature>
<dbReference type="InterPro" id="IPR002878">
    <property type="entry name" value="ChsH2_C"/>
</dbReference>